<keyword evidence="1" id="KW-0548">Nucleotidyltransferase</keyword>
<keyword evidence="1" id="KW-0808">Transferase</keyword>
<dbReference type="GO" id="GO:0003964">
    <property type="term" value="F:RNA-directed DNA polymerase activity"/>
    <property type="evidence" value="ECO:0007669"/>
    <property type="project" value="UniProtKB-KW"/>
</dbReference>
<organism evidence="1">
    <name type="scientific">Tanacetum cinerariifolium</name>
    <name type="common">Dalmatian daisy</name>
    <name type="synonym">Chrysanthemum cinerariifolium</name>
    <dbReference type="NCBI Taxonomy" id="118510"/>
    <lineage>
        <taxon>Eukaryota</taxon>
        <taxon>Viridiplantae</taxon>
        <taxon>Streptophyta</taxon>
        <taxon>Embryophyta</taxon>
        <taxon>Tracheophyta</taxon>
        <taxon>Spermatophyta</taxon>
        <taxon>Magnoliopsida</taxon>
        <taxon>eudicotyledons</taxon>
        <taxon>Gunneridae</taxon>
        <taxon>Pentapetalae</taxon>
        <taxon>asterids</taxon>
        <taxon>campanulids</taxon>
        <taxon>Asterales</taxon>
        <taxon>Asteraceae</taxon>
        <taxon>Asteroideae</taxon>
        <taxon>Anthemideae</taxon>
        <taxon>Anthemidinae</taxon>
        <taxon>Tanacetum</taxon>
    </lineage>
</organism>
<keyword evidence="1" id="KW-0695">RNA-directed DNA polymerase</keyword>
<evidence type="ECO:0000313" key="1">
    <source>
        <dbReference type="EMBL" id="GEU33184.1"/>
    </source>
</evidence>
<gene>
    <name evidence="1" type="ORF">Tci_005162</name>
</gene>
<comment type="caution">
    <text evidence="1">The sequence shown here is derived from an EMBL/GenBank/DDBJ whole genome shotgun (WGS) entry which is preliminary data.</text>
</comment>
<dbReference type="EMBL" id="BKCJ010000436">
    <property type="protein sequence ID" value="GEU33184.1"/>
    <property type="molecule type" value="Genomic_DNA"/>
</dbReference>
<sequence>MNGTIEYDGETDTMNKIRDNREVKDETMDIEEDVLKIDAKEVVEDDCIVEDKDQSLNEAKENETVIEGEKNNSSLKEIDVEEGSNSKKEVEIECDQGIKRRRMWNDLQIQKKIVGDRAWIMMGDMNVTLAPNEHSVGGSSMTSDMNDFKESVNSIEMEDIASSGLFFTYDILMFCNGDKDSVSVLKEAIEEFRSIYVLLPNYNKSIIIFESMAEEDKQEILECVPFKVEKLLCILEFLVFDLVLIPHSIGAYGCILGAYGCILGAYGCILGTKREAGI</sequence>
<accession>A0A6L2JBV0</accession>
<protein>
    <submittedName>
        <fullName evidence="1">RNA-directed DNA polymerase, eukaryota, reverse transcriptase zinc-binding domain protein</fullName>
    </submittedName>
</protein>
<reference evidence="1" key="1">
    <citation type="journal article" date="2019" name="Sci. Rep.">
        <title>Draft genome of Tanacetum cinerariifolium, the natural source of mosquito coil.</title>
        <authorList>
            <person name="Yamashiro T."/>
            <person name="Shiraishi A."/>
            <person name="Satake H."/>
            <person name="Nakayama K."/>
        </authorList>
    </citation>
    <scope>NUCLEOTIDE SEQUENCE</scope>
</reference>
<name>A0A6L2JBV0_TANCI</name>
<dbReference type="AlphaFoldDB" id="A0A6L2JBV0"/>
<proteinExistence type="predicted"/>